<comment type="caution">
    <text evidence="1">The sequence shown here is derived from an EMBL/GenBank/DDBJ whole genome shotgun (WGS) entry which is preliminary data.</text>
</comment>
<protein>
    <recommendedName>
        <fullName evidence="3">Peptidase E</fullName>
    </recommendedName>
</protein>
<evidence type="ECO:0000313" key="2">
    <source>
        <dbReference type="Proteomes" id="UP001500101"/>
    </source>
</evidence>
<dbReference type="RefSeq" id="WP_344673896.1">
    <property type="nucleotide sequence ID" value="NZ_BAAAZI010000006.1"/>
</dbReference>
<organism evidence="1 2">
    <name type="scientific">Sphingobacterium kyonggiense</name>
    <dbReference type="NCBI Taxonomy" id="714075"/>
    <lineage>
        <taxon>Bacteria</taxon>
        <taxon>Pseudomonadati</taxon>
        <taxon>Bacteroidota</taxon>
        <taxon>Sphingobacteriia</taxon>
        <taxon>Sphingobacteriales</taxon>
        <taxon>Sphingobacteriaceae</taxon>
        <taxon>Sphingobacterium</taxon>
    </lineage>
</organism>
<keyword evidence="2" id="KW-1185">Reference proteome</keyword>
<evidence type="ECO:0008006" key="3">
    <source>
        <dbReference type="Google" id="ProtNLM"/>
    </source>
</evidence>
<gene>
    <name evidence="1" type="ORF">GCM10022216_13890</name>
</gene>
<proteinExistence type="predicted"/>
<dbReference type="EMBL" id="BAAAZI010000006">
    <property type="protein sequence ID" value="GAA4137662.1"/>
    <property type="molecule type" value="Genomic_DNA"/>
</dbReference>
<reference evidence="2" key="1">
    <citation type="journal article" date="2019" name="Int. J. Syst. Evol. Microbiol.">
        <title>The Global Catalogue of Microorganisms (GCM) 10K type strain sequencing project: providing services to taxonomists for standard genome sequencing and annotation.</title>
        <authorList>
            <consortium name="The Broad Institute Genomics Platform"/>
            <consortium name="The Broad Institute Genome Sequencing Center for Infectious Disease"/>
            <person name="Wu L."/>
            <person name="Ma J."/>
        </authorList>
    </citation>
    <scope>NUCLEOTIDE SEQUENCE [LARGE SCALE GENOMIC DNA]</scope>
    <source>
        <strain evidence="2">JCM 16704</strain>
    </source>
</reference>
<dbReference type="Proteomes" id="UP001500101">
    <property type="component" value="Unassembled WGS sequence"/>
</dbReference>
<sequence length="169" mass="19697">MKKLFNPLILCIITSFFITLFAYAHPFYVSISSIDFNNNKKQLEISCRIFYDDLELTLKNQQKQKIDIINPKIKAQADSAIATYIRNNFRIKLEGQTKKLSYVGYEVEDDVAWCYFVIPQVQQINKISITNQLLFQDFKTQSNILHVTVGKNRKSAKLDNPKRTVDFAF</sequence>
<accession>A0ABP7YKW2</accession>
<dbReference type="Pfam" id="PF20420">
    <property type="entry name" value="DUF6702"/>
    <property type="match status" value="1"/>
</dbReference>
<name>A0ABP7YKW2_9SPHI</name>
<evidence type="ECO:0000313" key="1">
    <source>
        <dbReference type="EMBL" id="GAA4137662.1"/>
    </source>
</evidence>
<dbReference type="InterPro" id="IPR046525">
    <property type="entry name" value="DUF6702"/>
</dbReference>